<evidence type="ECO:0000313" key="2">
    <source>
        <dbReference type="Proteomes" id="UP001055013"/>
    </source>
</evidence>
<organism evidence="1 2">
    <name type="scientific">Caballeronia novacaledonica</name>
    <dbReference type="NCBI Taxonomy" id="1544861"/>
    <lineage>
        <taxon>Bacteria</taxon>
        <taxon>Pseudomonadati</taxon>
        <taxon>Pseudomonadota</taxon>
        <taxon>Betaproteobacteria</taxon>
        <taxon>Burkholderiales</taxon>
        <taxon>Burkholderiaceae</taxon>
        <taxon>Caballeronia</taxon>
    </lineage>
</organism>
<sequence>MVVVVVAFRVVAMVVLMFLSGAIVQMPRVVRLPARRSCNRSVFARISSVTPALRFKLSFARSQRDIRIFIAATMFHVCYPLGICCQLTPWRNSKVKRYLRGRFMKIGELAKAANCTTDTVRFYEKEGLLPPPERTRANYRSYTRAHVERLRFVRNCRALDMTHDEVRALLSASDEPGLGCGTINSLLDEHIAHVDERIAELVHLREQLGSLRARCAGEAAVKECGILQGLTSMGIALDNHRATHLG</sequence>
<dbReference type="EMBL" id="BPUR01000008">
    <property type="protein sequence ID" value="GJH18105.1"/>
    <property type="molecule type" value="Genomic_DNA"/>
</dbReference>
<dbReference type="Proteomes" id="UP001055013">
    <property type="component" value="Unassembled WGS sequence"/>
</dbReference>
<comment type="caution">
    <text evidence="1">The sequence shown here is derived from an EMBL/GenBank/DDBJ whole genome shotgun (WGS) entry which is preliminary data.</text>
</comment>
<keyword evidence="2" id="KW-1185">Reference proteome</keyword>
<name>A0ACB5QU07_9BURK</name>
<accession>A0ACB5QU07</accession>
<reference evidence="1" key="1">
    <citation type="submission" date="2021-09" db="EMBL/GenBank/DDBJ databases">
        <title>Isolation and characterization of 3-chlorobenzoate degrading bacteria from soils in Shizuoka.</title>
        <authorList>
            <person name="Ifat A."/>
            <person name="Ogawa N."/>
            <person name="Kimbara K."/>
            <person name="Moriuchi R."/>
            <person name="Dohra H."/>
            <person name="Shintani M."/>
        </authorList>
    </citation>
    <scope>NUCLEOTIDE SEQUENCE</scope>
    <source>
        <strain evidence="1">19CS2-2</strain>
    </source>
</reference>
<protein>
    <submittedName>
        <fullName evidence="1">Uncharacterized protein</fullName>
    </submittedName>
</protein>
<gene>
    <name evidence="1" type="ORF">CBA19CS22_16205</name>
</gene>
<proteinExistence type="predicted"/>
<evidence type="ECO:0000313" key="1">
    <source>
        <dbReference type="EMBL" id="GJH18105.1"/>
    </source>
</evidence>